<evidence type="ECO:0000256" key="1">
    <source>
        <dbReference type="ARBA" id="ARBA00006484"/>
    </source>
</evidence>
<dbReference type="EMBL" id="QXTG01000001">
    <property type="protein sequence ID" value="RIX31017.1"/>
    <property type="molecule type" value="Genomic_DNA"/>
</dbReference>
<sequence length="257" mass="26832">MTKRAVVTGASTGIGWATVALLREHGWDVLAVARRAERLEALRTETGCDVFAADLTDADAVAALAEHVRAAGPLHVLVNNAGGARGLDSVESGDVEDWRWMFEANVVATKRVTSALLPSLRDGAEDAGSGDVVTVTSIAGHLPYAGGGGYNAAKFAEHALVAVLRIELAGEPIRVIEVAPGMVATEEFSLNRFGGDRARADAVYADVEAPLTADDVAETIVHAVELSAHVNLDLVTVKPVAQGNGSQTVKGPIRVKR</sequence>
<protein>
    <submittedName>
        <fullName evidence="4">SDR family oxidoreductase</fullName>
    </submittedName>
</protein>
<dbReference type="FunFam" id="3.40.50.720:FF:000047">
    <property type="entry name" value="NADP-dependent L-serine/L-allo-threonine dehydrogenase"/>
    <property type="match status" value="1"/>
</dbReference>
<dbReference type="PRINTS" id="PR00081">
    <property type="entry name" value="GDHRDH"/>
</dbReference>
<organism evidence="4 5">
    <name type="scientific">Amnibacterium setariae</name>
    <dbReference type="NCBI Taxonomy" id="2306585"/>
    <lineage>
        <taxon>Bacteria</taxon>
        <taxon>Bacillati</taxon>
        <taxon>Actinomycetota</taxon>
        <taxon>Actinomycetes</taxon>
        <taxon>Micrococcales</taxon>
        <taxon>Microbacteriaceae</taxon>
        <taxon>Amnibacterium</taxon>
    </lineage>
</organism>
<dbReference type="OrthoDB" id="9775296at2"/>
<name>A0A3A1U6D7_9MICO</name>
<evidence type="ECO:0000256" key="2">
    <source>
        <dbReference type="ARBA" id="ARBA00023002"/>
    </source>
</evidence>
<dbReference type="SUPFAM" id="SSF51735">
    <property type="entry name" value="NAD(P)-binding Rossmann-fold domains"/>
    <property type="match status" value="1"/>
</dbReference>
<gene>
    <name evidence="4" type="ORF">D1781_06485</name>
</gene>
<dbReference type="InterPro" id="IPR036291">
    <property type="entry name" value="NAD(P)-bd_dom_sf"/>
</dbReference>
<dbReference type="Pfam" id="PF00106">
    <property type="entry name" value="adh_short"/>
    <property type="match status" value="1"/>
</dbReference>
<comment type="caution">
    <text evidence="4">The sequence shown here is derived from an EMBL/GenBank/DDBJ whole genome shotgun (WGS) entry which is preliminary data.</text>
</comment>
<dbReference type="PRINTS" id="PR00080">
    <property type="entry name" value="SDRFAMILY"/>
</dbReference>
<dbReference type="AlphaFoldDB" id="A0A3A1U6D7"/>
<dbReference type="Proteomes" id="UP000265742">
    <property type="component" value="Unassembled WGS sequence"/>
</dbReference>
<keyword evidence="5" id="KW-1185">Reference proteome</keyword>
<evidence type="ECO:0000313" key="4">
    <source>
        <dbReference type="EMBL" id="RIX31017.1"/>
    </source>
</evidence>
<reference evidence="5" key="1">
    <citation type="submission" date="2018-09" db="EMBL/GenBank/DDBJ databases">
        <authorList>
            <person name="Kim I."/>
        </authorList>
    </citation>
    <scope>NUCLEOTIDE SEQUENCE [LARGE SCALE GENOMIC DNA]</scope>
    <source>
        <strain evidence="5">DD4a</strain>
    </source>
</reference>
<comment type="similarity">
    <text evidence="1 3">Belongs to the short-chain dehydrogenases/reductases (SDR) family.</text>
</comment>
<proteinExistence type="inferred from homology"/>
<keyword evidence="2" id="KW-0560">Oxidoreductase</keyword>
<dbReference type="PANTHER" id="PTHR42901">
    <property type="entry name" value="ALCOHOL DEHYDROGENASE"/>
    <property type="match status" value="1"/>
</dbReference>
<accession>A0A3A1U6D7</accession>
<dbReference type="InterPro" id="IPR002347">
    <property type="entry name" value="SDR_fam"/>
</dbReference>
<evidence type="ECO:0000256" key="3">
    <source>
        <dbReference type="RuleBase" id="RU000363"/>
    </source>
</evidence>
<dbReference type="GO" id="GO:0016616">
    <property type="term" value="F:oxidoreductase activity, acting on the CH-OH group of donors, NAD or NADP as acceptor"/>
    <property type="evidence" value="ECO:0007669"/>
    <property type="project" value="UniProtKB-ARBA"/>
</dbReference>
<dbReference type="PANTHER" id="PTHR42901:SF1">
    <property type="entry name" value="ALCOHOL DEHYDROGENASE"/>
    <property type="match status" value="1"/>
</dbReference>
<dbReference type="Gene3D" id="3.40.50.720">
    <property type="entry name" value="NAD(P)-binding Rossmann-like Domain"/>
    <property type="match status" value="1"/>
</dbReference>
<dbReference type="RefSeq" id="WP_119481379.1">
    <property type="nucleotide sequence ID" value="NZ_QXTG01000001.1"/>
</dbReference>
<evidence type="ECO:0000313" key="5">
    <source>
        <dbReference type="Proteomes" id="UP000265742"/>
    </source>
</evidence>